<dbReference type="HOGENOM" id="CLU_000022_2_9_11"/>
<proteinExistence type="predicted"/>
<dbReference type="eggNOG" id="COG1020">
    <property type="taxonomic scope" value="Bacteria"/>
</dbReference>
<organism evidence="2 3">
    <name type="scientific">Kribbella flavida (strain DSM 17836 / JCM 10339 / NBRC 14399)</name>
    <dbReference type="NCBI Taxonomy" id="479435"/>
    <lineage>
        <taxon>Bacteria</taxon>
        <taxon>Bacillati</taxon>
        <taxon>Actinomycetota</taxon>
        <taxon>Actinomycetes</taxon>
        <taxon>Propionibacteriales</taxon>
        <taxon>Kribbellaceae</taxon>
        <taxon>Kribbella</taxon>
    </lineage>
</organism>
<dbReference type="Proteomes" id="UP000007967">
    <property type="component" value="Chromosome"/>
</dbReference>
<dbReference type="KEGG" id="kfl:Kfla_4117"/>
<dbReference type="Gene3D" id="3.30.559.10">
    <property type="entry name" value="Chloramphenicol acetyltransferase-like domain"/>
    <property type="match status" value="1"/>
</dbReference>
<gene>
    <name evidence="2" type="ordered locus">Kfla_4117</name>
</gene>
<keyword evidence="3" id="KW-1185">Reference proteome</keyword>
<keyword evidence="2" id="KW-0436">Ligase</keyword>
<dbReference type="EC" id="6.3.2.26" evidence="2"/>
<dbReference type="Gene3D" id="3.30.559.30">
    <property type="entry name" value="Nonribosomal peptide synthetase, condensation domain"/>
    <property type="match status" value="1"/>
</dbReference>
<protein>
    <submittedName>
        <fullName evidence="2">N-(5-amino-5-carboxypentanoyl)-L-cysteinyl-D-valine synthase</fullName>
        <ecNumber evidence="2">6.3.2.26</ecNumber>
    </submittedName>
</protein>
<dbReference type="SUPFAM" id="SSF52777">
    <property type="entry name" value="CoA-dependent acyltransferases"/>
    <property type="match status" value="2"/>
</dbReference>
<evidence type="ECO:0000313" key="2">
    <source>
        <dbReference type="EMBL" id="ADB33164.1"/>
    </source>
</evidence>
<dbReference type="GO" id="GO:0008610">
    <property type="term" value="P:lipid biosynthetic process"/>
    <property type="evidence" value="ECO:0007669"/>
    <property type="project" value="UniProtKB-ARBA"/>
</dbReference>
<dbReference type="EMBL" id="CP001736">
    <property type="protein sequence ID" value="ADB33164.1"/>
    <property type="molecule type" value="Genomic_DNA"/>
</dbReference>
<dbReference type="AlphaFoldDB" id="D2PSM6"/>
<dbReference type="CDD" id="cd19531">
    <property type="entry name" value="LCL_NRPS-like"/>
    <property type="match status" value="1"/>
</dbReference>
<name>D2PSM6_KRIFD</name>
<feature type="domain" description="Condensation" evidence="1">
    <location>
        <begin position="41"/>
        <end position="469"/>
    </location>
</feature>
<dbReference type="Pfam" id="PF00668">
    <property type="entry name" value="Condensation"/>
    <property type="match status" value="1"/>
</dbReference>
<dbReference type="InterPro" id="IPR023213">
    <property type="entry name" value="CAT-like_dom_sf"/>
</dbReference>
<accession>D2PSM6</accession>
<dbReference type="PANTHER" id="PTHR45398:SF1">
    <property type="entry name" value="ENZYME, PUTATIVE (JCVI)-RELATED"/>
    <property type="match status" value="1"/>
</dbReference>
<evidence type="ECO:0000313" key="3">
    <source>
        <dbReference type="Proteomes" id="UP000007967"/>
    </source>
</evidence>
<dbReference type="PANTHER" id="PTHR45398">
    <property type="match status" value="1"/>
</dbReference>
<dbReference type="InterPro" id="IPR001242">
    <property type="entry name" value="Condensation_dom"/>
</dbReference>
<dbReference type="STRING" id="479435.Kfla_4117"/>
<evidence type="ECO:0000259" key="1">
    <source>
        <dbReference type="Pfam" id="PF00668"/>
    </source>
</evidence>
<reference evidence="3" key="1">
    <citation type="submission" date="2009-09" db="EMBL/GenBank/DDBJ databases">
        <title>The complete genome of Kribbella flavida DSM 17836.</title>
        <authorList>
            <consortium name="US DOE Joint Genome Institute (JGI-PGF)"/>
            <person name="Lucas S."/>
            <person name="Copeland A."/>
            <person name="Lapidus A."/>
            <person name="Glavina del Rio T."/>
            <person name="Dalin E."/>
            <person name="Tice H."/>
            <person name="Bruce D."/>
            <person name="Goodwin L."/>
            <person name="Pitluck S."/>
            <person name="Kyrpides N."/>
            <person name="Mavromatis K."/>
            <person name="Ivanova N."/>
            <person name="Saunders E."/>
            <person name="Brettin T."/>
            <person name="Detter J.C."/>
            <person name="Han C."/>
            <person name="Larimer F."/>
            <person name="Land M."/>
            <person name="Hauser L."/>
            <person name="Markowitz V."/>
            <person name="Cheng J.-F."/>
            <person name="Hugenholtz P."/>
            <person name="Woyke T."/>
            <person name="Wu D."/>
            <person name="Pukall R."/>
            <person name="Klenk H.-P."/>
            <person name="Eisen J.A."/>
        </authorList>
    </citation>
    <scope>NUCLEOTIDE SEQUENCE [LARGE SCALE GENOMIC DNA]</scope>
    <source>
        <strain evidence="3">DSM 17836 / JCM 10339 / NBRC 14399</strain>
    </source>
</reference>
<dbReference type="GO" id="GO:0050564">
    <property type="term" value="F:N-(5-amino-5-carboxypentanoyl)-L-cysteinyl-D-valine synthase activity"/>
    <property type="evidence" value="ECO:0007669"/>
    <property type="project" value="UniProtKB-EC"/>
</dbReference>
<sequence length="472" mass="51554">MTQLTGPLADLSPSRRAALLARLRAGEPGPDSDIPRTDPSQVEAPLTAAQRSLWFVEQLNPGTPTYNLPQYLRLRGPLDVEALRRALGRVVERHEALRSLLLERDSGPIQLILPRVLVDVVVHDVAGRAVDDVLVEADRVYGRSPLPLDRPPLWRAGLYRIAPDEHVFVFVVHHAIFDGLSFAVFDRDLAAFYAEERGGAPARLSSLPARYSDYARWQVGRLSDERLRALKDFWRNELGDAETADLPTDRPRPAKPTGAGAVAAGRVPAEVCAAVRELSRQRRTTVFVVCLAAFWVLLHRRTGARDVIVGSSTAGRNHAAVANSIGYFVNVVALRGRFADRLTFAELVDRATRCITDTLAHGDLGFEEVVRAVVPERGSGRSPLFQVSFAVGGGQAGPPLAGLEVEPLMMHHGTARFDMAWGLTFGAHADVGVEYSTELFDREHIEGLIEQYGEILAELAGSPQAPVSDDAT</sequence>
<reference evidence="2 3" key="2">
    <citation type="journal article" date="2010" name="Stand. Genomic Sci.">
        <title>Complete genome sequence of Kribbella flavida type strain (IFO 14399).</title>
        <authorList>
            <person name="Pukall R."/>
            <person name="Lapidus A."/>
            <person name="Glavina Del Rio T."/>
            <person name="Copeland A."/>
            <person name="Tice H."/>
            <person name="Cheng J.-F."/>
            <person name="Lucas S."/>
            <person name="Chen F."/>
            <person name="Nolan M."/>
            <person name="LaButti K."/>
            <person name="Pati A."/>
            <person name="Ivanova N."/>
            <person name="Mavrommatis K."/>
            <person name="Mikhailova N."/>
            <person name="Pitluck S."/>
            <person name="Bruce D."/>
            <person name="Goodwin L."/>
            <person name="Land M."/>
            <person name="Hauser L."/>
            <person name="Chang Y.-J."/>
            <person name="Jeffries C.D."/>
            <person name="Chen A."/>
            <person name="Palaniappan K."/>
            <person name="Chain P."/>
            <person name="Rohde M."/>
            <person name="Goeker M."/>
            <person name="Bristow J."/>
            <person name="Eisen J.A."/>
            <person name="Markowitz V."/>
            <person name="Hugenholtz P."/>
            <person name="Kyrpides N.C."/>
            <person name="Klenk H.-P."/>
            <person name="Brettin T."/>
        </authorList>
    </citation>
    <scope>NUCLEOTIDE SEQUENCE [LARGE SCALE GENOMIC DNA]</scope>
    <source>
        <strain evidence="3">DSM 17836 / JCM 10339 / NBRC 14399</strain>
    </source>
</reference>